<keyword evidence="1" id="KW-1133">Transmembrane helix</keyword>
<organism evidence="3 4">
    <name type="scientific">Actinomyces urogenitalis DORA_12</name>
    <dbReference type="NCBI Taxonomy" id="1403939"/>
    <lineage>
        <taxon>Bacteria</taxon>
        <taxon>Bacillati</taxon>
        <taxon>Actinomycetota</taxon>
        <taxon>Actinomycetes</taxon>
        <taxon>Actinomycetales</taxon>
        <taxon>Actinomycetaceae</taxon>
        <taxon>Actinomyces</taxon>
    </lineage>
</organism>
<dbReference type="InterPro" id="IPR025328">
    <property type="entry name" value="DUF4234"/>
</dbReference>
<reference evidence="3 4" key="1">
    <citation type="submission" date="2013-12" db="EMBL/GenBank/DDBJ databases">
        <title>A Varibaculum cambriense genome reconstructed from a premature infant gut community with otherwise low bacterial novelty that shifts toward anaerobic metabolism during the third week of life.</title>
        <authorList>
            <person name="Brown C.T."/>
            <person name="Sharon I."/>
            <person name="Thomas B.C."/>
            <person name="Castelle C.J."/>
            <person name="Morowitz M.J."/>
            <person name="Banfield J.F."/>
        </authorList>
    </citation>
    <scope>NUCLEOTIDE SEQUENCE [LARGE SCALE GENOMIC DNA]</scope>
    <source>
        <strain evidence="4">DORA_12</strain>
    </source>
</reference>
<name>W1VJG5_9ACTO</name>
<feature type="domain" description="DUF4234" evidence="2">
    <location>
        <begin position="57"/>
        <end position="128"/>
    </location>
</feature>
<feature type="transmembrane region" description="Helical" evidence="1">
    <location>
        <begin position="100"/>
        <end position="119"/>
    </location>
</feature>
<evidence type="ECO:0000313" key="3">
    <source>
        <dbReference type="EMBL" id="ETJ06168.1"/>
    </source>
</evidence>
<dbReference type="AlphaFoldDB" id="W1VJG5"/>
<dbReference type="EMBL" id="AZLV01000363">
    <property type="protein sequence ID" value="ETJ06168.1"/>
    <property type="molecule type" value="Genomic_DNA"/>
</dbReference>
<sequence>AAAGLTSAEAAGTMAGAAVAPTGELVTTAPPAPSQAGAYGQSAPAMPTAANSFTTSRSLIGYLIASFFTFGLYSLYRWSEISSTINAIASRYDGRKTMHYLLLALIVAPLTLGIGYFVWSHNICGRIGAEAARRGRPGMLSSADFWLWMVLGSLIIVGPFVYCYRVFQAMNFISESYNTQGI</sequence>
<keyword evidence="1" id="KW-0472">Membrane</keyword>
<comment type="caution">
    <text evidence="3">The sequence shown here is derived from an EMBL/GenBank/DDBJ whole genome shotgun (WGS) entry which is preliminary data.</text>
</comment>
<gene>
    <name evidence="3" type="ORF">Q605_AUC00363G0001</name>
</gene>
<keyword evidence="1" id="KW-0812">Transmembrane</keyword>
<feature type="transmembrane region" description="Helical" evidence="1">
    <location>
        <begin position="59"/>
        <end position="79"/>
    </location>
</feature>
<evidence type="ECO:0000259" key="2">
    <source>
        <dbReference type="Pfam" id="PF14018"/>
    </source>
</evidence>
<accession>W1VJG5</accession>
<evidence type="ECO:0000256" key="1">
    <source>
        <dbReference type="SAM" id="Phobius"/>
    </source>
</evidence>
<feature type="non-terminal residue" evidence="3">
    <location>
        <position position="1"/>
    </location>
</feature>
<feature type="transmembrane region" description="Helical" evidence="1">
    <location>
        <begin position="145"/>
        <end position="164"/>
    </location>
</feature>
<proteinExistence type="predicted"/>
<protein>
    <recommendedName>
        <fullName evidence="2">DUF4234 domain-containing protein</fullName>
    </recommendedName>
</protein>
<dbReference type="Pfam" id="PF14018">
    <property type="entry name" value="DUF4234"/>
    <property type="match status" value="1"/>
</dbReference>
<dbReference type="PATRIC" id="fig|1403939.3.peg.537"/>
<dbReference type="Proteomes" id="UP000018852">
    <property type="component" value="Unassembled WGS sequence"/>
</dbReference>
<evidence type="ECO:0000313" key="4">
    <source>
        <dbReference type="Proteomes" id="UP000018852"/>
    </source>
</evidence>